<protein>
    <recommendedName>
        <fullName evidence="3">F-box domain-containing protein</fullName>
    </recommendedName>
</protein>
<dbReference type="AlphaFoldDB" id="A0AAV9JPL2"/>
<name>A0AAV9JPL2_9PEZI</name>
<reference evidence="1 2" key="1">
    <citation type="submission" date="2021-11" db="EMBL/GenBank/DDBJ databases">
        <title>Black yeast isolated from Biological Soil Crust.</title>
        <authorList>
            <person name="Kurbessoian T."/>
        </authorList>
    </citation>
    <scope>NUCLEOTIDE SEQUENCE [LARGE SCALE GENOMIC DNA]</scope>
    <source>
        <strain evidence="1 2">CCFEE 5522</strain>
    </source>
</reference>
<keyword evidence="2" id="KW-1185">Reference proteome</keyword>
<proteinExistence type="predicted"/>
<dbReference type="EMBL" id="JAVFHQ010000011">
    <property type="protein sequence ID" value="KAK4547255.1"/>
    <property type="molecule type" value="Genomic_DNA"/>
</dbReference>
<dbReference type="Gene3D" id="3.80.10.10">
    <property type="entry name" value="Ribonuclease Inhibitor"/>
    <property type="match status" value="1"/>
</dbReference>
<evidence type="ECO:0008006" key="3">
    <source>
        <dbReference type="Google" id="ProtNLM"/>
    </source>
</evidence>
<dbReference type="InterPro" id="IPR032675">
    <property type="entry name" value="LRR_dom_sf"/>
</dbReference>
<accession>A0AAV9JPL2</accession>
<gene>
    <name evidence="1" type="ORF">LTR36_000910</name>
</gene>
<evidence type="ECO:0000313" key="1">
    <source>
        <dbReference type="EMBL" id="KAK4547255.1"/>
    </source>
</evidence>
<sequence length="355" mass="40134">MPEPAFYRVPKELLDLIADSMISETTTYLIYKDVFPRLKALRLVHPSFAHLPSIKKALFRGIRLIADQTHLDIVEATDVSRLVPFVQRVLFKPSIYSCFLTQEKFRAIAADETRRSGTKPRRHKLTASIAAPTQLDLKFDTHGEAFFGRFARYIESGALSELQTLHFRPQAYGISLHDGECHQLKDPACELSERATLALTALLDACSATLRHLTITNGCPLVYFIEDDNPTVPALPELRHLQLDEIGLHVGAFASWIRQCTKLEHLKMAATYLTPGAHSEWWEVFDAIRDHPNRMVVDLERIQSRDIELSLLHNTAEVVEVTTSEGSLASAHESIRSYLSKGCEWNAAVEAWFNE</sequence>
<dbReference type="SUPFAM" id="SSF52047">
    <property type="entry name" value="RNI-like"/>
    <property type="match status" value="1"/>
</dbReference>
<dbReference type="Proteomes" id="UP001324427">
    <property type="component" value="Unassembled WGS sequence"/>
</dbReference>
<evidence type="ECO:0000313" key="2">
    <source>
        <dbReference type="Proteomes" id="UP001324427"/>
    </source>
</evidence>
<comment type="caution">
    <text evidence="1">The sequence shown here is derived from an EMBL/GenBank/DDBJ whole genome shotgun (WGS) entry which is preliminary data.</text>
</comment>
<organism evidence="1 2">
    <name type="scientific">Oleoguttula mirabilis</name>
    <dbReference type="NCBI Taxonomy" id="1507867"/>
    <lineage>
        <taxon>Eukaryota</taxon>
        <taxon>Fungi</taxon>
        <taxon>Dikarya</taxon>
        <taxon>Ascomycota</taxon>
        <taxon>Pezizomycotina</taxon>
        <taxon>Dothideomycetes</taxon>
        <taxon>Dothideomycetidae</taxon>
        <taxon>Mycosphaerellales</taxon>
        <taxon>Teratosphaeriaceae</taxon>
        <taxon>Oleoguttula</taxon>
    </lineage>
</organism>